<dbReference type="InterPro" id="IPR005673">
    <property type="entry name" value="ABC_phos-bd_PstS"/>
</dbReference>
<dbReference type="STRING" id="292415.Tbd_1420"/>
<dbReference type="KEGG" id="tbd:Tbd_1420"/>
<organism evidence="10 11">
    <name type="scientific">Thiobacillus denitrificans (strain ATCC 25259 / T1)</name>
    <dbReference type="NCBI Taxonomy" id="292415"/>
    <lineage>
        <taxon>Bacteria</taxon>
        <taxon>Pseudomonadati</taxon>
        <taxon>Pseudomonadota</taxon>
        <taxon>Betaproteobacteria</taxon>
        <taxon>Nitrosomonadales</taxon>
        <taxon>Thiobacillaceae</taxon>
        <taxon>Thiobacillus</taxon>
    </lineage>
</organism>
<dbReference type="PANTHER" id="PTHR42996:SF1">
    <property type="entry name" value="PHOSPHATE-BINDING PROTEIN PSTS"/>
    <property type="match status" value="1"/>
</dbReference>
<keyword evidence="8" id="KW-0732">Signal</keyword>
<evidence type="ECO:0000313" key="10">
    <source>
        <dbReference type="EMBL" id="AAZ97373.1"/>
    </source>
</evidence>
<dbReference type="GO" id="GO:0043190">
    <property type="term" value="C:ATP-binding cassette (ABC) transporter complex"/>
    <property type="evidence" value="ECO:0007669"/>
    <property type="project" value="InterPro"/>
</dbReference>
<feature type="domain" description="PBP" evidence="9">
    <location>
        <begin position="31"/>
        <end position="308"/>
    </location>
</feature>
<protein>
    <recommendedName>
        <fullName evidence="4 7">Phosphate-binding protein PstS</fullName>
    </recommendedName>
</protein>
<keyword evidence="6 7" id="KW-0592">Phosphate transport</keyword>
<sequence length="341" mass="35682">MFGSKHLYFKLAGAAAAVAMSVAALPALAVDITGAGATFPYAVYTKWAEAYKAASGNQVNYQGIGSSGGVKQIKAKTVDFAGTDAPVKESDLDAAHLVQFPTVMGGVTIVVNLPGVASGQLKLDGATAADIFRGTITKWNDPRIAKLNPGVKLPGTAITISHRSDGSGTTFVFTNYLAKQSADFKRDVGAGNTVNWPANAVGGKGNPGVAANVMKIPGAIGYVDIADAMKNKMTFVALKNKAGNYIVPNQDAVADAAAGANFHVRGMAPDLLDQSHKNAWPITSATYVLAYEQADATKQKAVVDFFKWSLNNGQKMAEELGFVALPPNVVKMVEAEMKNIK</sequence>
<dbReference type="AlphaFoldDB" id="Q3SIZ7"/>
<evidence type="ECO:0000256" key="2">
    <source>
        <dbReference type="ARBA" id="ARBA00008725"/>
    </source>
</evidence>
<dbReference type="PANTHER" id="PTHR42996">
    <property type="entry name" value="PHOSPHATE-BINDING PROTEIN PSTS"/>
    <property type="match status" value="1"/>
</dbReference>
<dbReference type="Proteomes" id="UP000008291">
    <property type="component" value="Chromosome"/>
</dbReference>
<dbReference type="GO" id="GO:0035435">
    <property type="term" value="P:phosphate ion transmembrane transport"/>
    <property type="evidence" value="ECO:0007669"/>
    <property type="project" value="InterPro"/>
</dbReference>
<reference evidence="10 11" key="1">
    <citation type="journal article" date="2006" name="J. Bacteriol.">
        <title>The genome sequence of the obligately chemolithoautotrophic, facultatively anaerobic bacterium Thiobacillus denitrificans.</title>
        <authorList>
            <person name="Beller H.R."/>
            <person name="Chain P.S."/>
            <person name="Letain T.E."/>
            <person name="Chakicherla A."/>
            <person name="Larimer F.W."/>
            <person name="Richardson P.M."/>
            <person name="Coleman M.A."/>
            <person name="Wood A.P."/>
            <person name="Kelly D.P."/>
        </authorList>
    </citation>
    <scope>NUCLEOTIDE SEQUENCE [LARGE SCALE GENOMIC DNA]</scope>
    <source>
        <strain evidence="10 11">ATCC 25259</strain>
    </source>
</reference>
<dbReference type="NCBIfam" id="NF008171">
    <property type="entry name" value="PRK10918.1"/>
    <property type="match status" value="1"/>
</dbReference>
<evidence type="ECO:0000259" key="9">
    <source>
        <dbReference type="Pfam" id="PF12849"/>
    </source>
</evidence>
<evidence type="ECO:0000256" key="4">
    <source>
        <dbReference type="ARBA" id="ARBA00021889"/>
    </source>
</evidence>
<keyword evidence="5 7" id="KW-0813">Transport</keyword>
<accession>Q3SIZ7</accession>
<comment type="similarity">
    <text evidence="2 7">Belongs to the PstS family.</text>
</comment>
<dbReference type="Gene3D" id="3.40.190.10">
    <property type="entry name" value="Periplasmic binding protein-like II"/>
    <property type="match status" value="2"/>
</dbReference>
<evidence type="ECO:0000256" key="8">
    <source>
        <dbReference type="SAM" id="SignalP"/>
    </source>
</evidence>
<dbReference type="Pfam" id="PF12849">
    <property type="entry name" value="PBP_like_2"/>
    <property type="match status" value="1"/>
</dbReference>
<gene>
    <name evidence="10" type="ordered locus">Tbd_1420</name>
</gene>
<dbReference type="SUPFAM" id="SSF53850">
    <property type="entry name" value="Periplasmic binding protein-like II"/>
    <property type="match status" value="1"/>
</dbReference>
<dbReference type="HOGENOM" id="CLU_034528_1_0_4"/>
<name>Q3SIZ7_THIDA</name>
<evidence type="ECO:0000313" key="11">
    <source>
        <dbReference type="Proteomes" id="UP000008291"/>
    </source>
</evidence>
<evidence type="ECO:0000256" key="3">
    <source>
        <dbReference type="ARBA" id="ARBA00011529"/>
    </source>
</evidence>
<dbReference type="InterPro" id="IPR024370">
    <property type="entry name" value="PBP_domain"/>
</dbReference>
<proteinExistence type="inferred from homology"/>
<feature type="signal peptide" evidence="8">
    <location>
        <begin position="1"/>
        <end position="29"/>
    </location>
</feature>
<evidence type="ECO:0000256" key="6">
    <source>
        <dbReference type="ARBA" id="ARBA00022592"/>
    </source>
</evidence>
<evidence type="ECO:0000256" key="7">
    <source>
        <dbReference type="PIRNR" id="PIRNR002756"/>
    </source>
</evidence>
<dbReference type="RefSeq" id="WP_011311932.1">
    <property type="nucleotide sequence ID" value="NC_007404.1"/>
</dbReference>
<dbReference type="PIRSF" id="PIRSF002756">
    <property type="entry name" value="PstS"/>
    <property type="match status" value="1"/>
</dbReference>
<dbReference type="GO" id="GO:0042301">
    <property type="term" value="F:phosphate ion binding"/>
    <property type="evidence" value="ECO:0007669"/>
    <property type="project" value="InterPro"/>
</dbReference>
<keyword evidence="11" id="KW-1185">Reference proteome</keyword>
<dbReference type="eggNOG" id="COG0226">
    <property type="taxonomic scope" value="Bacteria"/>
</dbReference>
<dbReference type="EMBL" id="CP000116">
    <property type="protein sequence ID" value="AAZ97373.1"/>
    <property type="molecule type" value="Genomic_DNA"/>
</dbReference>
<evidence type="ECO:0000256" key="5">
    <source>
        <dbReference type="ARBA" id="ARBA00022448"/>
    </source>
</evidence>
<dbReference type="InterPro" id="IPR050962">
    <property type="entry name" value="Phosphate-bind_PstS"/>
</dbReference>
<dbReference type="NCBIfam" id="TIGR00975">
    <property type="entry name" value="3a0107s03"/>
    <property type="match status" value="1"/>
</dbReference>
<dbReference type="CDD" id="cd13565">
    <property type="entry name" value="PBP2_PstS"/>
    <property type="match status" value="1"/>
</dbReference>
<feature type="chain" id="PRO_5005695118" description="Phosphate-binding protein PstS" evidence="8">
    <location>
        <begin position="30"/>
        <end position="341"/>
    </location>
</feature>
<comment type="function">
    <text evidence="1 7">Part of the ABC transporter complex PstSACB involved in phosphate import.</text>
</comment>
<evidence type="ECO:0000256" key="1">
    <source>
        <dbReference type="ARBA" id="ARBA00002841"/>
    </source>
</evidence>
<comment type="subunit">
    <text evidence="3 7">The complex is composed of two ATP-binding proteins (PstB), two transmembrane proteins (PstC and PstA) and a solute-binding protein (PstS).</text>
</comment>